<keyword evidence="4" id="KW-0378">Hydrolase</keyword>
<feature type="domain" description="Lytic transglycosylase superhelical linker" evidence="3">
    <location>
        <begin position="466"/>
        <end position="532"/>
    </location>
</feature>
<reference evidence="4" key="1">
    <citation type="submission" date="2018-06" db="EMBL/GenBank/DDBJ databases">
        <authorList>
            <person name="Zhirakovskaya E."/>
        </authorList>
    </citation>
    <scope>NUCLEOTIDE SEQUENCE</scope>
</reference>
<dbReference type="Gene3D" id="1.10.530.10">
    <property type="match status" value="1"/>
</dbReference>
<keyword evidence="1" id="KW-0732">Signal</keyword>
<dbReference type="InterPro" id="IPR012289">
    <property type="entry name" value="Lytic_TGlycosylase_superhlx_L"/>
</dbReference>
<dbReference type="Pfam" id="PF01464">
    <property type="entry name" value="SLT"/>
    <property type="match status" value="1"/>
</dbReference>
<dbReference type="EC" id="3.2.1.-" evidence="4"/>
<dbReference type="AlphaFoldDB" id="A0A3B0XJ69"/>
<feature type="domain" description="Transglycosylase SLT" evidence="2">
    <location>
        <begin position="546"/>
        <end position="656"/>
    </location>
</feature>
<dbReference type="SUPFAM" id="SSF53955">
    <property type="entry name" value="Lysozyme-like"/>
    <property type="match status" value="1"/>
</dbReference>
<dbReference type="Gene3D" id="1.25.20.10">
    <property type="entry name" value="Bacterial muramidases"/>
    <property type="match status" value="1"/>
</dbReference>
<dbReference type="InterPro" id="IPR008939">
    <property type="entry name" value="Lytic_TGlycosylase_superhlx_U"/>
</dbReference>
<evidence type="ECO:0000259" key="2">
    <source>
        <dbReference type="Pfam" id="PF01464"/>
    </source>
</evidence>
<dbReference type="PANTHER" id="PTHR37423:SF5">
    <property type="entry name" value="SOLUBLE LYTIC MUREIN TRANSGLYCOSYLASE"/>
    <property type="match status" value="1"/>
</dbReference>
<dbReference type="Gene3D" id="1.10.1240.20">
    <property type="entry name" value="Lytic transglycosylase, superhelical linker domain"/>
    <property type="match status" value="1"/>
</dbReference>
<dbReference type="EMBL" id="UOFJ01000099">
    <property type="protein sequence ID" value="VAW63382.1"/>
    <property type="molecule type" value="Genomic_DNA"/>
</dbReference>
<dbReference type="SUPFAM" id="SSF48435">
    <property type="entry name" value="Bacterial muramidases"/>
    <property type="match status" value="1"/>
</dbReference>
<dbReference type="GO" id="GO:0042597">
    <property type="term" value="C:periplasmic space"/>
    <property type="evidence" value="ECO:0007669"/>
    <property type="project" value="InterPro"/>
</dbReference>
<dbReference type="Pfam" id="PF00760">
    <property type="entry name" value="Cucumo_coat"/>
    <property type="match status" value="1"/>
</dbReference>
<dbReference type="InterPro" id="IPR023346">
    <property type="entry name" value="Lysozyme-like_dom_sf"/>
</dbReference>
<keyword evidence="4" id="KW-0326">Glycosidase</keyword>
<dbReference type="GO" id="GO:0004553">
    <property type="term" value="F:hydrolase activity, hydrolyzing O-glycosyl compounds"/>
    <property type="evidence" value="ECO:0007669"/>
    <property type="project" value="InterPro"/>
</dbReference>
<organism evidence="4">
    <name type="scientific">hydrothermal vent metagenome</name>
    <dbReference type="NCBI Taxonomy" id="652676"/>
    <lineage>
        <taxon>unclassified sequences</taxon>
        <taxon>metagenomes</taxon>
        <taxon>ecological metagenomes</taxon>
    </lineage>
</organism>
<gene>
    <name evidence="4" type="ORF">MNBD_GAMMA10-1963</name>
</gene>
<accession>A0A3B0XJ69</accession>
<evidence type="ECO:0000256" key="1">
    <source>
        <dbReference type="ARBA" id="ARBA00022729"/>
    </source>
</evidence>
<dbReference type="InterPro" id="IPR008258">
    <property type="entry name" value="Transglycosylase_SLT_dom_1"/>
</dbReference>
<dbReference type="Pfam" id="PF14718">
    <property type="entry name" value="SLT_L"/>
    <property type="match status" value="1"/>
</dbReference>
<sequence length="733" mass="84731">MLHSNTTPPVNNTDNDTDLMQKRTEAPALLFLTTPNLWLAFALLTGLLCTVYASAQSAPVPPPIIADLATDLATNLAADQSPQNKRLAHQRKLYKLAQKAFKKGHYTTYKHLTNSLKDYPLHPYLQYRSLMRQLKHKPSSLSGTQINAFLQANDDSVIGRRFRLKLINHAARTRRWQALIDIYRPGFGTSAQCHYLNALIHTKQAKLAWPKIENIWLSARSQPNTCDPVFKQWQKAGFKTRALIWQRFKLAILASKRQLASFLVSSMPAKDALVARKWLKLHKKPQLVTSAEILTLRHPEQTTMLVHGLKRLSYRNIDATIKAWYQLDKYPFSAHQVAEINRRIGLQLARNHIPGAGIWLARIPESHANKQVKEWRIRTAIREGDWASVLKGIAQLNTLQQADYRWQYWWAYANEQMGNTIDANGIYQYLANKRSYYGFLAADRLNLDYSFEDRPVEPSELTMSMIRQQGETRRARELYALNQILSARREWQRLINRINTEQRLGASKLAQSWNWYDRAIITMGRTHYRDDIELRFPLYLQSKVHDWSSKHNIEPAWTFAIMRRESAFMSDARSPVGALGLMQLMPGTARHVARQMNIRYSGNHSLLASNLNIRLGTGYLQRMLHKLDSQHVLATAAYNAGPGRVKQWLPEHRQMDAIRWIETIPFTETREYVSNVLAYMVIYEHRMKNQRVRLSQRMPPVPARNPLSTSPIKNTKQTAEALQNVNKHQKKKS</sequence>
<protein>
    <submittedName>
        <fullName evidence="4">Soluble lytic murein transglycosylase</fullName>
        <ecNumber evidence="4">3.2.1.-</ecNumber>
    </submittedName>
</protein>
<proteinExistence type="predicted"/>
<name>A0A3B0XJ69_9ZZZZ</name>
<evidence type="ECO:0000259" key="3">
    <source>
        <dbReference type="Pfam" id="PF14718"/>
    </source>
</evidence>
<dbReference type="InterPro" id="IPR037061">
    <property type="entry name" value="Lytic_TGlycoase_superhlx_L_sf"/>
</dbReference>
<dbReference type="PANTHER" id="PTHR37423">
    <property type="entry name" value="SOLUBLE LYTIC MUREIN TRANSGLYCOSYLASE-RELATED"/>
    <property type="match status" value="1"/>
</dbReference>
<evidence type="ECO:0000313" key="4">
    <source>
        <dbReference type="EMBL" id="VAW63382.1"/>
    </source>
</evidence>
<dbReference type="CDD" id="cd13401">
    <property type="entry name" value="Slt70-like"/>
    <property type="match status" value="1"/>
</dbReference>